<evidence type="ECO:0000256" key="1">
    <source>
        <dbReference type="PROSITE-ProRule" id="PRU01076"/>
    </source>
</evidence>
<dbReference type="OrthoDB" id="9782993at2"/>
<feature type="domain" description="SpoVT-AbrB" evidence="2">
    <location>
        <begin position="20"/>
        <end position="65"/>
    </location>
</feature>
<evidence type="ECO:0000259" key="2">
    <source>
        <dbReference type="PROSITE" id="PS51740"/>
    </source>
</evidence>
<dbReference type="Proteomes" id="UP000276128">
    <property type="component" value="Unassembled WGS sequence"/>
</dbReference>
<dbReference type="PANTHER" id="PTHR36432:SF4">
    <property type="entry name" value="TRANSITION STATE REGULATOR ABH-RELATED"/>
    <property type="match status" value="1"/>
</dbReference>
<accession>A0A430JEF3</accession>
<dbReference type="EMBL" id="RXHU01000034">
    <property type="protein sequence ID" value="RTE09396.1"/>
    <property type="molecule type" value="Genomic_DNA"/>
</dbReference>
<dbReference type="PANTHER" id="PTHR36432">
    <property type="match status" value="1"/>
</dbReference>
<dbReference type="InterPro" id="IPR052731">
    <property type="entry name" value="B_subtilis_Trans_State_Reg"/>
</dbReference>
<proteinExistence type="predicted"/>
<sequence length="93" mass="10509">MKTNKLRDKCQGGNQVKSTGIVRKVDELGRIVLPIELRRTLHIEIGDAIEVYVDPERITLKKYTPACVFCGNFENMSYFKGKLVCGTCMNEIA</sequence>
<dbReference type="Pfam" id="PF04014">
    <property type="entry name" value="MazE_antitoxin"/>
    <property type="match status" value="1"/>
</dbReference>
<evidence type="ECO:0000313" key="4">
    <source>
        <dbReference type="Proteomes" id="UP000276128"/>
    </source>
</evidence>
<dbReference type="AlphaFoldDB" id="A0A430JEF3"/>
<gene>
    <name evidence="3" type="ORF">EJQ19_13580</name>
</gene>
<dbReference type="GO" id="GO:0003677">
    <property type="term" value="F:DNA binding"/>
    <property type="evidence" value="ECO:0007669"/>
    <property type="project" value="UniProtKB-UniRule"/>
</dbReference>
<comment type="caution">
    <text evidence="3">The sequence shown here is derived from an EMBL/GenBank/DDBJ whole genome shotgun (WGS) entry which is preliminary data.</text>
</comment>
<dbReference type="SMART" id="SM00966">
    <property type="entry name" value="SpoVT_AbrB"/>
    <property type="match status" value="1"/>
</dbReference>
<protein>
    <submittedName>
        <fullName evidence="3">AbrB/MazE/SpoVT family DNA-binding domain-containing protein</fullName>
    </submittedName>
</protein>
<reference evidence="3 4" key="1">
    <citation type="submission" date="2018-12" db="EMBL/GenBank/DDBJ databases">
        <title>Bacillus ochoae sp. nov., Paenibacillus whitsoniae sp. nov., Paenibacillus spiritus sp. nov. Isolated from the Mars Exploration Rover during spacecraft assembly.</title>
        <authorList>
            <person name="Seuylemezian A."/>
            <person name="Vaishampayan P."/>
        </authorList>
    </citation>
    <scope>NUCLEOTIDE SEQUENCE [LARGE SCALE GENOMIC DNA]</scope>
    <source>
        <strain evidence="3 4">MER 54</strain>
    </source>
</reference>
<name>A0A430JEF3_9BACL</name>
<keyword evidence="4" id="KW-1185">Reference proteome</keyword>
<evidence type="ECO:0000313" key="3">
    <source>
        <dbReference type="EMBL" id="RTE09396.1"/>
    </source>
</evidence>
<dbReference type="NCBIfam" id="TIGR01439">
    <property type="entry name" value="lp_hng_hel_AbrB"/>
    <property type="match status" value="1"/>
</dbReference>
<dbReference type="Gene3D" id="2.10.260.10">
    <property type="match status" value="1"/>
</dbReference>
<dbReference type="SUPFAM" id="SSF89447">
    <property type="entry name" value="AbrB/MazE/MraZ-like"/>
    <property type="match status" value="1"/>
</dbReference>
<keyword evidence="1 3" id="KW-0238">DNA-binding</keyword>
<dbReference type="PROSITE" id="PS51740">
    <property type="entry name" value="SPOVT_ABRB"/>
    <property type="match status" value="1"/>
</dbReference>
<dbReference type="InterPro" id="IPR007159">
    <property type="entry name" value="SpoVT-AbrB_dom"/>
</dbReference>
<organism evidence="3 4">
    <name type="scientific">Paenibacillus whitsoniae</name>
    <dbReference type="NCBI Taxonomy" id="2496558"/>
    <lineage>
        <taxon>Bacteria</taxon>
        <taxon>Bacillati</taxon>
        <taxon>Bacillota</taxon>
        <taxon>Bacilli</taxon>
        <taxon>Bacillales</taxon>
        <taxon>Paenibacillaceae</taxon>
        <taxon>Paenibacillus</taxon>
    </lineage>
</organism>
<dbReference type="InterPro" id="IPR037914">
    <property type="entry name" value="SpoVT-AbrB_sf"/>
</dbReference>